<evidence type="ECO:0000256" key="1">
    <source>
        <dbReference type="SAM" id="Phobius"/>
    </source>
</evidence>
<feature type="domain" description="FecR protein" evidence="2">
    <location>
        <begin position="174"/>
        <end position="254"/>
    </location>
</feature>
<dbReference type="Pfam" id="PF04773">
    <property type="entry name" value="FecR"/>
    <property type="match status" value="1"/>
</dbReference>
<protein>
    <submittedName>
        <fullName evidence="3">FecR protein</fullName>
    </submittedName>
</protein>
<evidence type="ECO:0000259" key="2">
    <source>
        <dbReference type="Pfam" id="PF04773"/>
    </source>
</evidence>
<accession>A0A517TZS4</accession>
<dbReference type="OrthoDB" id="255678at2"/>
<feature type="transmembrane region" description="Helical" evidence="1">
    <location>
        <begin position="94"/>
        <end position="113"/>
    </location>
</feature>
<dbReference type="EMBL" id="CP036339">
    <property type="protein sequence ID" value="QDT73878.1"/>
    <property type="molecule type" value="Genomic_DNA"/>
</dbReference>
<dbReference type="GO" id="GO:0016989">
    <property type="term" value="F:sigma factor antagonist activity"/>
    <property type="evidence" value="ECO:0007669"/>
    <property type="project" value="TreeGrafter"/>
</dbReference>
<evidence type="ECO:0000313" key="3">
    <source>
        <dbReference type="EMBL" id="QDT73878.1"/>
    </source>
</evidence>
<sequence length="598" mass="64105">MKADWTTERLLEATGSFCNGTISEAEGRELDKLLASDAQARRIYTNYMWTHACLFAEAGSLHADDAPVHDIDVAQYVEHEVDDRSSAKQSRRSWYGLAAAIVAAAAVSSWATWHWTSRQVADRAPRSAEQLAVPTGDAVARITGTHNCIWRDSQSGVGYGSSLYPGQRIELAEGLAEITFEDGATLLLEGPASFNVDSSNKVALVAGRLAAVVPERAAGFHVHTAALDLFDAGTEFGLVAQESGAAEVHVFNGLLKADVLDNAGRATRRLELNAAQAARISPVSTTVVEFPASDAGFVRNIAPAAGPHDGLLADESFRYPEGPLEAQNGGFGWAGPWFTTSADDEDAGPDSNRVTPGSLAMQGIVPVGNHAVLVGNRNRIRRQLATSVGGVFDAEGLVENQDEVRLVGRDGKNVYLSFVQRVSKVNDGFYGLELHRGDGNGNRVLCIGNGADGAGYGATSNINVYGAKNLPSLGVESSAPNFFVIKIRFGVGNRDTAEVYRNPASLRDEKECEPDAVLRGNFAFDRVSLANFDGSKVHEVDELRVGTHFLAVTGRWGNNQGRLRQPIAHLDGFDSRPTAVSLETGWINRFWLVASSGR</sequence>
<dbReference type="InterPro" id="IPR012373">
    <property type="entry name" value="Ferrdict_sens_TM"/>
</dbReference>
<evidence type="ECO:0000313" key="4">
    <source>
        <dbReference type="Proteomes" id="UP000317909"/>
    </source>
</evidence>
<dbReference type="PANTHER" id="PTHR30273">
    <property type="entry name" value="PERIPLASMIC SIGNAL SENSOR AND SIGMA FACTOR ACTIVATOR FECR-RELATED"/>
    <property type="match status" value="1"/>
</dbReference>
<keyword evidence="4" id="KW-1185">Reference proteome</keyword>
<name>A0A517TZS4_9BACT</name>
<dbReference type="AlphaFoldDB" id="A0A517TZS4"/>
<proteinExistence type="predicted"/>
<keyword evidence="1" id="KW-1133">Transmembrane helix</keyword>
<dbReference type="RefSeq" id="WP_145433565.1">
    <property type="nucleotide sequence ID" value="NZ_CP036339.1"/>
</dbReference>
<dbReference type="KEGG" id="llh:I41_30690"/>
<dbReference type="Proteomes" id="UP000317909">
    <property type="component" value="Chromosome"/>
</dbReference>
<organism evidence="3 4">
    <name type="scientific">Lacipirellula limnantheis</name>
    <dbReference type="NCBI Taxonomy" id="2528024"/>
    <lineage>
        <taxon>Bacteria</taxon>
        <taxon>Pseudomonadati</taxon>
        <taxon>Planctomycetota</taxon>
        <taxon>Planctomycetia</taxon>
        <taxon>Pirellulales</taxon>
        <taxon>Lacipirellulaceae</taxon>
        <taxon>Lacipirellula</taxon>
    </lineage>
</organism>
<dbReference type="InterPro" id="IPR006860">
    <property type="entry name" value="FecR"/>
</dbReference>
<dbReference type="PANTHER" id="PTHR30273:SF2">
    <property type="entry name" value="PROTEIN FECR"/>
    <property type="match status" value="1"/>
</dbReference>
<keyword evidence="1" id="KW-0812">Transmembrane</keyword>
<keyword evidence="1" id="KW-0472">Membrane</keyword>
<reference evidence="3 4" key="1">
    <citation type="submission" date="2019-02" db="EMBL/GenBank/DDBJ databases">
        <title>Deep-cultivation of Planctomycetes and their phenomic and genomic characterization uncovers novel biology.</title>
        <authorList>
            <person name="Wiegand S."/>
            <person name="Jogler M."/>
            <person name="Boedeker C."/>
            <person name="Pinto D."/>
            <person name="Vollmers J."/>
            <person name="Rivas-Marin E."/>
            <person name="Kohn T."/>
            <person name="Peeters S.H."/>
            <person name="Heuer A."/>
            <person name="Rast P."/>
            <person name="Oberbeckmann S."/>
            <person name="Bunk B."/>
            <person name="Jeske O."/>
            <person name="Meyerdierks A."/>
            <person name="Storesund J.E."/>
            <person name="Kallscheuer N."/>
            <person name="Luecker S."/>
            <person name="Lage O.M."/>
            <person name="Pohl T."/>
            <person name="Merkel B.J."/>
            <person name="Hornburger P."/>
            <person name="Mueller R.-W."/>
            <person name="Bruemmer F."/>
            <person name="Labrenz M."/>
            <person name="Spormann A.M."/>
            <person name="Op den Camp H."/>
            <person name="Overmann J."/>
            <person name="Amann R."/>
            <person name="Jetten M.S.M."/>
            <person name="Mascher T."/>
            <person name="Medema M.H."/>
            <person name="Devos D.P."/>
            <person name="Kaster A.-K."/>
            <person name="Ovreas L."/>
            <person name="Rohde M."/>
            <person name="Galperin M.Y."/>
            <person name="Jogler C."/>
        </authorList>
    </citation>
    <scope>NUCLEOTIDE SEQUENCE [LARGE SCALE GENOMIC DNA]</scope>
    <source>
        <strain evidence="3 4">I41</strain>
    </source>
</reference>
<gene>
    <name evidence="3" type="ORF">I41_30690</name>
</gene>